<dbReference type="PANTHER" id="PTHR47997:SF28">
    <property type="entry name" value="TRANSCRIPTION FACTOR MYB15-LIKE"/>
    <property type="match status" value="1"/>
</dbReference>
<evidence type="ECO:0000313" key="10">
    <source>
        <dbReference type="Proteomes" id="UP000323000"/>
    </source>
</evidence>
<dbReference type="Proteomes" id="UP000323000">
    <property type="component" value="Chromosome 13"/>
</dbReference>
<gene>
    <name evidence="9" type="ORF">EZV62_026557</name>
</gene>
<evidence type="ECO:0000259" key="7">
    <source>
        <dbReference type="PROSITE" id="PS50090"/>
    </source>
</evidence>
<keyword evidence="4" id="KW-0238">DNA-binding</keyword>
<dbReference type="GO" id="GO:0005634">
    <property type="term" value="C:nucleus"/>
    <property type="evidence" value="ECO:0007669"/>
    <property type="project" value="UniProtKB-SubCell"/>
</dbReference>
<evidence type="ECO:0000256" key="2">
    <source>
        <dbReference type="ARBA" id="ARBA00022737"/>
    </source>
</evidence>
<comment type="caution">
    <text evidence="9">The sequence shown here is derived from an EMBL/GenBank/DDBJ whole genome shotgun (WGS) entry which is preliminary data.</text>
</comment>
<dbReference type="Gene3D" id="1.10.10.60">
    <property type="entry name" value="Homeodomain-like"/>
    <property type="match status" value="2"/>
</dbReference>
<dbReference type="OrthoDB" id="2143914at2759"/>
<comment type="subcellular location">
    <subcellularLocation>
        <location evidence="1">Nucleus</location>
    </subcellularLocation>
</comment>
<dbReference type="SUPFAM" id="SSF46689">
    <property type="entry name" value="Homeodomain-like"/>
    <property type="match status" value="1"/>
</dbReference>
<keyword evidence="3" id="KW-0805">Transcription regulation</keyword>
<dbReference type="InterPro" id="IPR017930">
    <property type="entry name" value="Myb_dom"/>
</dbReference>
<sequence length="224" mass="25826">MTSSSLVFFDDQKMTCLRKGTWSPEEDQKLLTYINRYGIWNWTQIPKAAGLLRSGKSCRLRWMNYLKPARLPGRTDNEIKNHWHTTLKNFQETQTASSVEASNDHDKKNPHEVYYDDLSSLPNASKESNLDCCNDDIIVTTPMSTSSDNQAAACDEIYNKSQTIELENYINIGNYYSSETLFGEYQSFSEHPLLFPMESSLYTDPADFMVSTSDQWEFQENNNT</sequence>
<feature type="domain" description="Myb-like" evidence="7">
    <location>
        <begin position="17"/>
        <end position="66"/>
    </location>
</feature>
<keyword evidence="2" id="KW-0677">Repeat</keyword>
<dbReference type="Pfam" id="PF00249">
    <property type="entry name" value="Myb_DNA-binding"/>
    <property type="match status" value="1"/>
</dbReference>
<evidence type="ECO:0000259" key="8">
    <source>
        <dbReference type="PROSITE" id="PS51294"/>
    </source>
</evidence>
<dbReference type="FunFam" id="1.10.10.60:FF:000001">
    <property type="entry name" value="MYB-related transcription factor"/>
    <property type="match status" value="1"/>
</dbReference>
<dbReference type="PROSITE" id="PS50090">
    <property type="entry name" value="MYB_LIKE"/>
    <property type="match status" value="1"/>
</dbReference>
<feature type="domain" description="HTH myb-type" evidence="8">
    <location>
        <begin position="71"/>
        <end position="91"/>
    </location>
</feature>
<keyword evidence="5" id="KW-0804">Transcription</keyword>
<evidence type="ECO:0000256" key="4">
    <source>
        <dbReference type="ARBA" id="ARBA00023125"/>
    </source>
</evidence>
<organism evidence="9 10">
    <name type="scientific">Acer yangbiense</name>
    <dbReference type="NCBI Taxonomy" id="1000413"/>
    <lineage>
        <taxon>Eukaryota</taxon>
        <taxon>Viridiplantae</taxon>
        <taxon>Streptophyta</taxon>
        <taxon>Embryophyta</taxon>
        <taxon>Tracheophyta</taxon>
        <taxon>Spermatophyta</taxon>
        <taxon>Magnoliopsida</taxon>
        <taxon>eudicotyledons</taxon>
        <taxon>Gunneridae</taxon>
        <taxon>Pentapetalae</taxon>
        <taxon>rosids</taxon>
        <taxon>malvids</taxon>
        <taxon>Sapindales</taxon>
        <taxon>Sapindaceae</taxon>
        <taxon>Hippocastanoideae</taxon>
        <taxon>Acereae</taxon>
        <taxon>Acer</taxon>
    </lineage>
</organism>
<evidence type="ECO:0000256" key="6">
    <source>
        <dbReference type="ARBA" id="ARBA00023242"/>
    </source>
</evidence>
<dbReference type="InterPro" id="IPR001005">
    <property type="entry name" value="SANT/Myb"/>
</dbReference>
<evidence type="ECO:0000256" key="1">
    <source>
        <dbReference type="ARBA" id="ARBA00004123"/>
    </source>
</evidence>
<name>A0A5C7GRL7_9ROSI</name>
<dbReference type="GO" id="GO:0003677">
    <property type="term" value="F:DNA binding"/>
    <property type="evidence" value="ECO:0007669"/>
    <property type="project" value="UniProtKB-KW"/>
</dbReference>
<dbReference type="PANTHER" id="PTHR47997">
    <property type="entry name" value="MYB DOMAIN PROTEIN 55"/>
    <property type="match status" value="1"/>
</dbReference>
<keyword evidence="10" id="KW-1185">Reference proteome</keyword>
<evidence type="ECO:0000313" key="9">
    <source>
        <dbReference type="EMBL" id="TXG47263.1"/>
    </source>
</evidence>
<evidence type="ECO:0000256" key="5">
    <source>
        <dbReference type="ARBA" id="ARBA00023163"/>
    </source>
</evidence>
<protein>
    <submittedName>
        <fullName evidence="9">Uncharacterized protein</fullName>
    </submittedName>
</protein>
<dbReference type="PROSITE" id="PS51294">
    <property type="entry name" value="HTH_MYB"/>
    <property type="match status" value="2"/>
</dbReference>
<feature type="domain" description="HTH myb-type" evidence="8">
    <location>
        <begin position="17"/>
        <end position="70"/>
    </location>
</feature>
<dbReference type="AlphaFoldDB" id="A0A5C7GRL7"/>
<reference evidence="10" key="1">
    <citation type="journal article" date="2019" name="Gigascience">
        <title>De novo genome assembly of the endangered Acer yangbiense, a plant species with extremely small populations endemic to Yunnan Province, China.</title>
        <authorList>
            <person name="Yang J."/>
            <person name="Wariss H.M."/>
            <person name="Tao L."/>
            <person name="Zhang R."/>
            <person name="Yun Q."/>
            <person name="Hollingsworth P."/>
            <person name="Dao Z."/>
            <person name="Luo G."/>
            <person name="Guo H."/>
            <person name="Ma Y."/>
            <person name="Sun W."/>
        </authorList>
    </citation>
    <scope>NUCLEOTIDE SEQUENCE [LARGE SCALE GENOMIC DNA]</scope>
    <source>
        <strain evidence="10">cv. Malutang</strain>
    </source>
</reference>
<evidence type="ECO:0000256" key="3">
    <source>
        <dbReference type="ARBA" id="ARBA00023015"/>
    </source>
</evidence>
<keyword evidence="6" id="KW-0539">Nucleus</keyword>
<dbReference type="InterPro" id="IPR051953">
    <property type="entry name" value="Plant_SW-associated_TFs"/>
</dbReference>
<dbReference type="SMART" id="SM00717">
    <property type="entry name" value="SANT"/>
    <property type="match status" value="1"/>
</dbReference>
<proteinExistence type="predicted"/>
<dbReference type="InterPro" id="IPR009057">
    <property type="entry name" value="Homeodomain-like_sf"/>
</dbReference>
<dbReference type="CDD" id="cd00167">
    <property type="entry name" value="SANT"/>
    <property type="match status" value="1"/>
</dbReference>
<accession>A0A5C7GRL7</accession>
<dbReference type="EMBL" id="VAHF01000013">
    <property type="protein sequence ID" value="TXG47263.1"/>
    <property type="molecule type" value="Genomic_DNA"/>
</dbReference>